<accession>A0A381Y010</accession>
<dbReference type="NCBIfam" id="TIGR01814">
    <property type="entry name" value="kynureninase"/>
    <property type="match status" value="1"/>
</dbReference>
<keyword evidence="2" id="KW-0378">Hydrolase</keyword>
<dbReference type="InterPro" id="IPR015424">
    <property type="entry name" value="PyrdxlP-dep_Trfase"/>
</dbReference>
<dbReference type="InterPro" id="IPR010111">
    <property type="entry name" value="Kynureninase"/>
</dbReference>
<proteinExistence type="inferred from homology"/>
<protein>
    <submittedName>
        <fullName evidence="4">Uncharacterized protein</fullName>
    </submittedName>
</protein>
<dbReference type="GO" id="GO:0009435">
    <property type="term" value="P:NAD+ biosynthetic process"/>
    <property type="evidence" value="ECO:0007669"/>
    <property type="project" value="InterPro"/>
</dbReference>
<sequence>MDEQDSLKKFRNKFHIPPAHQRDQSIYFCGNSLGLQPKNAEKYIQQEIDNWKLMGVKGHTKGDTPWLPYHELLTDYTSELVGGLSSEVVVMNSLTVNIHLLMVSFYRPTNKRYKILIEDHAFPSDRFALESQVRFHGFSPDEAIVTMNSFSGEHCITTDEILDYINRNKDNLAMIFMGGVNYFTGQVFDMKTVTEAGHNAGCIVGFDLAHGAGNVILELHDWNVDFAAWCSYKYLNGGPGSLSGVFIHENHHGNNKLPRFNGWWGHNKKTRFNMGNSFDSLSGAEGWQCSNPPIFPLASLRASMELFHATGIKSLRGKSKLLTDYLSFLLNDLPLENITPLSSQEKGCQLSIILKRRGREVFQELTQKGVVADWREPNVIRIAPVPFYNTFYEVWKFSKLLKEAM</sequence>
<dbReference type="Pfam" id="PF22580">
    <property type="entry name" value="KYNU_C"/>
    <property type="match status" value="1"/>
</dbReference>
<organism evidence="4">
    <name type="scientific">marine metagenome</name>
    <dbReference type="NCBI Taxonomy" id="408172"/>
    <lineage>
        <taxon>unclassified sequences</taxon>
        <taxon>metagenomes</taxon>
        <taxon>ecological metagenomes</taxon>
    </lineage>
</organism>
<evidence type="ECO:0000256" key="3">
    <source>
        <dbReference type="ARBA" id="ARBA00022898"/>
    </source>
</evidence>
<dbReference type="GO" id="GO:0005737">
    <property type="term" value="C:cytoplasm"/>
    <property type="evidence" value="ECO:0007669"/>
    <property type="project" value="InterPro"/>
</dbReference>
<dbReference type="GO" id="GO:0043420">
    <property type="term" value="P:anthranilate metabolic process"/>
    <property type="evidence" value="ECO:0007669"/>
    <property type="project" value="TreeGrafter"/>
</dbReference>
<keyword evidence="3" id="KW-0663">Pyridoxal phosphate</keyword>
<reference evidence="4" key="1">
    <citation type="submission" date="2018-05" db="EMBL/GenBank/DDBJ databases">
        <authorList>
            <person name="Lanie J.A."/>
            <person name="Ng W.-L."/>
            <person name="Kazmierczak K.M."/>
            <person name="Andrzejewski T.M."/>
            <person name="Davidsen T.M."/>
            <person name="Wayne K.J."/>
            <person name="Tettelin H."/>
            <person name="Glass J.I."/>
            <person name="Rusch D."/>
            <person name="Podicherti R."/>
            <person name="Tsui H.-C.T."/>
            <person name="Winkler M.E."/>
        </authorList>
    </citation>
    <scope>NUCLEOTIDE SEQUENCE</scope>
</reference>
<dbReference type="PIRSF" id="PIRSF038800">
    <property type="entry name" value="KYNU"/>
    <property type="match status" value="1"/>
</dbReference>
<name>A0A381Y010_9ZZZZ</name>
<dbReference type="FunFam" id="3.40.640.10:FF:000031">
    <property type="entry name" value="Kynureninase"/>
    <property type="match status" value="1"/>
</dbReference>
<dbReference type="GO" id="GO:0030170">
    <property type="term" value="F:pyridoxal phosphate binding"/>
    <property type="evidence" value="ECO:0007669"/>
    <property type="project" value="InterPro"/>
</dbReference>
<dbReference type="HAMAP" id="MF_01970">
    <property type="entry name" value="Kynureninase"/>
    <property type="match status" value="1"/>
</dbReference>
<dbReference type="EMBL" id="UINC01017012">
    <property type="protein sequence ID" value="SVA70379.1"/>
    <property type="molecule type" value="Genomic_DNA"/>
</dbReference>
<dbReference type="InterPro" id="IPR015421">
    <property type="entry name" value="PyrdxlP-dep_Trfase_major"/>
</dbReference>
<dbReference type="GO" id="GO:0030429">
    <property type="term" value="F:kynureninase activity"/>
    <property type="evidence" value="ECO:0007669"/>
    <property type="project" value="InterPro"/>
</dbReference>
<dbReference type="InterPro" id="IPR015422">
    <property type="entry name" value="PyrdxlP-dep_Trfase_small"/>
</dbReference>
<dbReference type="GO" id="GO:0019441">
    <property type="term" value="P:L-tryptophan catabolic process to kynurenine"/>
    <property type="evidence" value="ECO:0007669"/>
    <property type="project" value="TreeGrafter"/>
</dbReference>
<dbReference type="PANTHER" id="PTHR14084">
    <property type="entry name" value="KYNURENINASE"/>
    <property type="match status" value="1"/>
</dbReference>
<dbReference type="PANTHER" id="PTHR14084:SF0">
    <property type="entry name" value="KYNURENINASE"/>
    <property type="match status" value="1"/>
</dbReference>
<evidence type="ECO:0000256" key="2">
    <source>
        <dbReference type="ARBA" id="ARBA00022801"/>
    </source>
</evidence>
<evidence type="ECO:0000313" key="4">
    <source>
        <dbReference type="EMBL" id="SVA70379.1"/>
    </source>
</evidence>
<evidence type="ECO:0000256" key="1">
    <source>
        <dbReference type="ARBA" id="ARBA00022642"/>
    </source>
</evidence>
<dbReference type="Gene3D" id="3.40.640.10">
    <property type="entry name" value="Type I PLP-dependent aspartate aminotransferase-like (Major domain)"/>
    <property type="match status" value="1"/>
</dbReference>
<dbReference type="AlphaFoldDB" id="A0A381Y010"/>
<keyword evidence="1" id="KW-0662">Pyridine nucleotide biosynthesis</keyword>
<dbReference type="Gene3D" id="3.90.1150.10">
    <property type="entry name" value="Aspartate Aminotransferase, domain 1"/>
    <property type="match status" value="1"/>
</dbReference>
<dbReference type="SUPFAM" id="SSF53383">
    <property type="entry name" value="PLP-dependent transferases"/>
    <property type="match status" value="1"/>
</dbReference>
<gene>
    <name evidence="4" type="ORF">METZ01_LOCUS123233</name>
</gene>